<dbReference type="RefSeq" id="WP_191304504.1">
    <property type="nucleotide sequence ID" value="NZ_BNAR01000019.1"/>
</dbReference>
<keyword evidence="2" id="KW-0812">Transmembrane</keyword>
<feature type="compositionally biased region" description="Low complexity" evidence="1">
    <location>
        <begin position="134"/>
        <end position="162"/>
    </location>
</feature>
<evidence type="ECO:0000313" key="5">
    <source>
        <dbReference type="Proteomes" id="UP000605568"/>
    </source>
</evidence>
<dbReference type="EMBL" id="BNAR01000019">
    <property type="protein sequence ID" value="GHH58064.1"/>
    <property type="molecule type" value="Genomic_DNA"/>
</dbReference>
<feature type="transmembrane region" description="Helical" evidence="2">
    <location>
        <begin position="175"/>
        <end position="195"/>
    </location>
</feature>
<keyword evidence="2" id="KW-0472">Membrane</keyword>
<evidence type="ECO:0000256" key="1">
    <source>
        <dbReference type="SAM" id="MobiDB-lite"/>
    </source>
</evidence>
<evidence type="ECO:0000256" key="3">
    <source>
        <dbReference type="SAM" id="SignalP"/>
    </source>
</evidence>
<name>A0ABQ3MQQ1_9PSEU</name>
<reference evidence="5" key="1">
    <citation type="journal article" date="2019" name="Int. J. Syst. Evol. Microbiol.">
        <title>The Global Catalogue of Microorganisms (GCM) 10K type strain sequencing project: providing services to taxonomists for standard genome sequencing and annotation.</title>
        <authorList>
            <consortium name="The Broad Institute Genomics Platform"/>
            <consortium name="The Broad Institute Genome Sequencing Center for Infectious Disease"/>
            <person name="Wu L."/>
            <person name="Ma J."/>
        </authorList>
    </citation>
    <scope>NUCLEOTIDE SEQUENCE [LARGE SCALE GENOMIC DNA]</scope>
    <source>
        <strain evidence="5">CGMCC 4.7367</strain>
    </source>
</reference>
<keyword evidence="2" id="KW-1133">Transmembrane helix</keyword>
<keyword evidence="3" id="KW-0732">Signal</keyword>
<keyword evidence="5" id="KW-1185">Reference proteome</keyword>
<feature type="signal peptide" evidence="3">
    <location>
        <begin position="1"/>
        <end position="28"/>
    </location>
</feature>
<proteinExistence type="predicted"/>
<comment type="caution">
    <text evidence="4">The sequence shown here is derived from an EMBL/GenBank/DDBJ whole genome shotgun (WGS) entry which is preliminary data.</text>
</comment>
<evidence type="ECO:0000256" key="2">
    <source>
        <dbReference type="SAM" id="Phobius"/>
    </source>
</evidence>
<accession>A0ABQ3MQQ1</accession>
<dbReference type="NCBIfam" id="TIGR01167">
    <property type="entry name" value="LPXTG_anchor"/>
    <property type="match status" value="1"/>
</dbReference>
<protein>
    <recommendedName>
        <fullName evidence="6">LPXTG-motif cell wall anchor domain-containing protein</fullName>
    </recommendedName>
</protein>
<gene>
    <name evidence="4" type="ORF">GCM10017774_78710</name>
</gene>
<sequence>MASRVLGALAVTATAALASLALATPASAHTPVSSAECVKDKAVLKVKLTQYAGGNKNTVLIKDGDTVLADEKFGQNWGEKKFEADGTVAHTFTIKVTASDGEKYNYNETLKTPACVKQTPPPTKPTKPSETKPSEPTSSAPEAPSSSVVPPSTTPVAPAGSAPEPPLAATGASPLWLLLSGVGLVGAGAGTLLFLRRRRSA</sequence>
<organism evidence="4 5">
    <name type="scientific">Lentzea cavernae</name>
    <dbReference type="NCBI Taxonomy" id="2020703"/>
    <lineage>
        <taxon>Bacteria</taxon>
        <taxon>Bacillati</taxon>
        <taxon>Actinomycetota</taxon>
        <taxon>Actinomycetes</taxon>
        <taxon>Pseudonocardiales</taxon>
        <taxon>Pseudonocardiaceae</taxon>
        <taxon>Lentzea</taxon>
    </lineage>
</organism>
<feature type="chain" id="PRO_5045081860" description="LPXTG-motif cell wall anchor domain-containing protein" evidence="3">
    <location>
        <begin position="29"/>
        <end position="201"/>
    </location>
</feature>
<feature type="region of interest" description="Disordered" evidence="1">
    <location>
        <begin position="112"/>
        <end position="170"/>
    </location>
</feature>
<dbReference type="Proteomes" id="UP000605568">
    <property type="component" value="Unassembled WGS sequence"/>
</dbReference>
<evidence type="ECO:0000313" key="4">
    <source>
        <dbReference type="EMBL" id="GHH58064.1"/>
    </source>
</evidence>
<evidence type="ECO:0008006" key="6">
    <source>
        <dbReference type="Google" id="ProtNLM"/>
    </source>
</evidence>